<evidence type="ECO:0000256" key="5">
    <source>
        <dbReference type="SAM" id="SignalP"/>
    </source>
</evidence>
<protein>
    <submittedName>
        <fullName evidence="7">TlpA disulfide reductase family protein</fullName>
    </submittedName>
</protein>
<feature type="signal peptide" evidence="5">
    <location>
        <begin position="1"/>
        <end position="19"/>
    </location>
</feature>
<proteinExistence type="predicted"/>
<dbReference type="PANTHER" id="PTHR42852:SF6">
    <property type="entry name" value="THIOL:DISULFIDE INTERCHANGE PROTEIN DSBE"/>
    <property type="match status" value="1"/>
</dbReference>
<comment type="caution">
    <text evidence="7">The sequence shown here is derived from an EMBL/GenBank/DDBJ whole genome shotgun (WGS) entry which is preliminary data.</text>
</comment>
<dbReference type="Proteomes" id="UP001500426">
    <property type="component" value="Unassembled WGS sequence"/>
</dbReference>
<dbReference type="Gene3D" id="3.40.30.10">
    <property type="entry name" value="Glutaredoxin"/>
    <property type="match status" value="1"/>
</dbReference>
<dbReference type="RefSeq" id="WP_345092005.1">
    <property type="nucleotide sequence ID" value="NZ_BAABCS010000010.1"/>
</dbReference>
<evidence type="ECO:0000259" key="6">
    <source>
        <dbReference type="PROSITE" id="PS51352"/>
    </source>
</evidence>
<organism evidence="7 8">
    <name type="scientific">Flavobacterium chungnamense</name>
    <dbReference type="NCBI Taxonomy" id="706182"/>
    <lineage>
        <taxon>Bacteria</taxon>
        <taxon>Pseudomonadati</taxon>
        <taxon>Bacteroidota</taxon>
        <taxon>Flavobacteriia</taxon>
        <taxon>Flavobacteriales</taxon>
        <taxon>Flavobacteriaceae</taxon>
        <taxon>Flavobacterium</taxon>
    </lineage>
</organism>
<sequence>MKKFGFFLFALVLSNISFGQDNVVKFEADVAHRNGDILFIKNNRIIVKEIKVEGDGHFSSSFEIKEGMYQLFDGAEYSELFLKNGFDLKLKMDAENFDESIVYSGKGAAENNYLAQKILSESKFDAESLFAAKTMEEFTAKITEKQKGDIAKLDAVKLDPNFVALQKKAMETEMFQMKMYFGEKLKQQKLNNTQAPSFDYENHAGGKTKLEDLKGKYVYIDVWATWCGPCRAEIPSLQKIEEKYHDKKIAFVSISVDEQKDYEKWKKFVVEKQLGGIQLYADKNWMSDFIKAFGINSIPRFILIDPTGKVVNADADRPSNPKLQEQLDALLK</sequence>
<evidence type="ECO:0000256" key="2">
    <source>
        <dbReference type="ARBA" id="ARBA00022748"/>
    </source>
</evidence>
<dbReference type="EMBL" id="BAABCS010000010">
    <property type="protein sequence ID" value="GAA4047692.1"/>
    <property type="molecule type" value="Genomic_DNA"/>
</dbReference>
<feature type="chain" id="PRO_5045356976" evidence="5">
    <location>
        <begin position="20"/>
        <end position="332"/>
    </location>
</feature>
<dbReference type="InterPro" id="IPR013766">
    <property type="entry name" value="Thioredoxin_domain"/>
</dbReference>
<dbReference type="PANTHER" id="PTHR42852">
    <property type="entry name" value="THIOL:DISULFIDE INTERCHANGE PROTEIN DSBE"/>
    <property type="match status" value="1"/>
</dbReference>
<feature type="domain" description="Thioredoxin" evidence="6">
    <location>
        <begin position="189"/>
        <end position="332"/>
    </location>
</feature>
<dbReference type="CDD" id="cd02966">
    <property type="entry name" value="TlpA_like_family"/>
    <property type="match status" value="1"/>
</dbReference>
<evidence type="ECO:0000313" key="7">
    <source>
        <dbReference type="EMBL" id="GAA4047692.1"/>
    </source>
</evidence>
<reference evidence="8" key="1">
    <citation type="journal article" date="2019" name="Int. J. Syst. Evol. Microbiol.">
        <title>The Global Catalogue of Microorganisms (GCM) 10K type strain sequencing project: providing services to taxonomists for standard genome sequencing and annotation.</title>
        <authorList>
            <consortium name="The Broad Institute Genomics Platform"/>
            <consortium name="The Broad Institute Genome Sequencing Center for Infectious Disease"/>
            <person name="Wu L."/>
            <person name="Ma J."/>
        </authorList>
    </citation>
    <scope>NUCLEOTIDE SEQUENCE [LARGE SCALE GENOMIC DNA]</scope>
    <source>
        <strain evidence="8">JCM 17068</strain>
    </source>
</reference>
<dbReference type="Pfam" id="PF00578">
    <property type="entry name" value="AhpC-TSA"/>
    <property type="match status" value="1"/>
</dbReference>
<accession>A0ABP7UMV3</accession>
<keyword evidence="5" id="KW-0732">Signal</keyword>
<evidence type="ECO:0000256" key="4">
    <source>
        <dbReference type="ARBA" id="ARBA00023284"/>
    </source>
</evidence>
<gene>
    <name evidence="7" type="ORF">GCM10022388_11580</name>
</gene>
<evidence type="ECO:0000313" key="8">
    <source>
        <dbReference type="Proteomes" id="UP001500426"/>
    </source>
</evidence>
<dbReference type="InterPro" id="IPR000866">
    <property type="entry name" value="AhpC/TSA"/>
</dbReference>
<dbReference type="SUPFAM" id="SSF52833">
    <property type="entry name" value="Thioredoxin-like"/>
    <property type="match status" value="1"/>
</dbReference>
<keyword evidence="4" id="KW-0676">Redox-active center</keyword>
<comment type="subcellular location">
    <subcellularLocation>
        <location evidence="1">Cell envelope</location>
    </subcellularLocation>
</comment>
<keyword evidence="3" id="KW-1015">Disulfide bond</keyword>
<keyword evidence="8" id="KW-1185">Reference proteome</keyword>
<name>A0ABP7UMV3_9FLAO</name>
<dbReference type="PROSITE" id="PS51352">
    <property type="entry name" value="THIOREDOXIN_2"/>
    <property type="match status" value="1"/>
</dbReference>
<evidence type="ECO:0000256" key="1">
    <source>
        <dbReference type="ARBA" id="ARBA00004196"/>
    </source>
</evidence>
<keyword evidence="2" id="KW-0201">Cytochrome c-type biogenesis</keyword>
<evidence type="ECO:0000256" key="3">
    <source>
        <dbReference type="ARBA" id="ARBA00023157"/>
    </source>
</evidence>
<dbReference type="InterPro" id="IPR050553">
    <property type="entry name" value="Thioredoxin_ResA/DsbE_sf"/>
</dbReference>
<dbReference type="InterPro" id="IPR036249">
    <property type="entry name" value="Thioredoxin-like_sf"/>
</dbReference>